<dbReference type="EMBL" id="JQIF01000084">
    <property type="protein sequence ID" value="KGJ52101.1"/>
    <property type="molecule type" value="Genomic_DNA"/>
</dbReference>
<evidence type="ECO:0000313" key="1">
    <source>
        <dbReference type="EMBL" id="KGJ52101.1"/>
    </source>
</evidence>
<dbReference type="Proteomes" id="UP000030008">
    <property type="component" value="Unassembled WGS sequence"/>
</dbReference>
<accession>A0A099I3D5</accession>
<protein>
    <submittedName>
        <fullName evidence="1">Uncharacterized protein</fullName>
    </submittedName>
</protein>
<gene>
    <name evidence="1" type="ORF">CIAN88_16855</name>
</gene>
<reference evidence="1 2" key="1">
    <citation type="submission" date="2014-08" db="EMBL/GenBank/DDBJ databases">
        <title>Clostridium innocuum, an unnegligible vancomycin-resistant pathogen causing extra-intestinal infections.</title>
        <authorList>
            <person name="Feng Y."/>
            <person name="Chiu C.-H."/>
        </authorList>
    </citation>
    <scope>NUCLEOTIDE SEQUENCE [LARGE SCALE GENOMIC DNA]</scope>
    <source>
        <strain evidence="1 2">AN88</strain>
    </source>
</reference>
<sequence length="100" mass="11593">MGSPVCKLCGGCRKKYKFAQQSAEWLYSTSYRFPQLQIVNAEVCNPLMILRGKAATECMSSLYTVMEHLKIRRHRSFFFADMGMRCKKPLIFISSERNNL</sequence>
<proteinExistence type="predicted"/>
<name>A0A099I3D5_CLOIN</name>
<organism evidence="1 2">
    <name type="scientific">Clostridium innocuum</name>
    <dbReference type="NCBI Taxonomy" id="1522"/>
    <lineage>
        <taxon>Bacteria</taxon>
        <taxon>Bacillati</taxon>
        <taxon>Bacillota</taxon>
        <taxon>Clostridia</taxon>
        <taxon>Eubacteriales</taxon>
        <taxon>Clostridiaceae</taxon>
        <taxon>Clostridium</taxon>
    </lineage>
</organism>
<dbReference type="AlphaFoldDB" id="A0A099I3D5"/>
<comment type="caution">
    <text evidence="1">The sequence shown here is derived from an EMBL/GenBank/DDBJ whole genome shotgun (WGS) entry which is preliminary data.</text>
</comment>
<evidence type="ECO:0000313" key="2">
    <source>
        <dbReference type="Proteomes" id="UP000030008"/>
    </source>
</evidence>